<dbReference type="Pfam" id="PF00441">
    <property type="entry name" value="Acyl-CoA_dh_1"/>
    <property type="match status" value="1"/>
</dbReference>
<evidence type="ECO:0000313" key="11">
    <source>
        <dbReference type="Proteomes" id="UP000274756"/>
    </source>
</evidence>
<dbReference type="Gene3D" id="2.40.110.10">
    <property type="entry name" value="Butyryl-CoA Dehydrogenase, subunit A, domain 2"/>
    <property type="match status" value="1"/>
</dbReference>
<dbReference type="Gene3D" id="1.10.540.10">
    <property type="entry name" value="Acyl-CoA dehydrogenase/oxidase, N-terminal domain"/>
    <property type="match status" value="1"/>
</dbReference>
<gene>
    <name evidence="9" type="ORF">DME_LOCUS3704</name>
</gene>
<evidence type="ECO:0000256" key="1">
    <source>
        <dbReference type="ARBA" id="ARBA00001974"/>
    </source>
</evidence>
<keyword evidence="3 5" id="KW-0285">Flavoprotein</keyword>
<dbReference type="InterPro" id="IPR036250">
    <property type="entry name" value="AcylCo_DH-like_C"/>
</dbReference>
<dbReference type="SUPFAM" id="SSF56645">
    <property type="entry name" value="Acyl-CoA dehydrogenase NM domain-like"/>
    <property type="match status" value="1"/>
</dbReference>
<dbReference type="GO" id="GO:0008470">
    <property type="term" value="F:3-methylbutanoyl-CoA dehydrogenase activity"/>
    <property type="evidence" value="ECO:0007669"/>
    <property type="project" value="TreeGrafter"/>
</dbReference>
<dbReference type="PROSITE" id="PS00072">
    <property type="entry name" value="ACYL_COA_DH_1"/>
    <property type="match status" value="1"/>
</dbReference>
<dbReference type="PANTHER" id="PTHR43884">
    <property type="entry name" value="ACYL-COA DEHYDROGENASE"/>
    <property type="match status" value="1"/>
</dbReference>
<dbReference type="InterPro" id="IPR006091">
    <property type="entry name" value="Acyl-CoA_Oxase/DH_mid-dom"/>
</dbReference>
<evidence type="ECO:0000313" key="12">
    <source>
        <dbReference type="WBParaSite" id="DME_0001019401-mRNA-1"/>
    </source>
</evidence>
<dbReference type="Proteomes" id="UP000274756">
    <property type="component" value="Unassembled WGS sequence"/>
</dbReference>
<dbReference type="FunFam" id="1.10.540.10:FF:000007">
    <property type="entry name" value="Isovaleryl-CoA dehydrogenase, mitochondrial"/>
    <property type="match status" value="1"/>
</dbReference>
<dbReference type="FunFam" id="2.40.110.10:FF:000004">
    <property type="entry name" value="Isovaleryl-CoA dehydrogenase, mitochondrial"/>
    <property type="match status" value="1"/>
</dbReference>
<dbReference type="OrthoDB" id="5823058at2759"/>
<dbReference type="PANTHER" id="PTHR43884:SF12">
    <property type="entry name" value="ISOVALERYL-COA DEHYDROGENASE, MITOCHONDRIAL-RELATED"/>
    <property type="match status" value="1"/>
</dbReference>
<dbReference type="WBParaSite" id="DME_0001019401-mRNA-1">
    <property type="protein sequence ID" value="DME_0001019401-mRNA-1"/>
    <property type="gene ID" value="DME_0001019401"/>
</dbReference>
<proteinExistence type="inferred from homology"/>
<dbReference type="InterPro" id="IPR006089">
    <property type="entry name" value="Acyl-CoA_DH_CS"/>
</dbReference>
<dbReference type="Pfam" id="PF02770">
    <property type="entry name" value="Acyl-CoA_dh_M"/>
    <property type="match status" value="1"/>
</dbReference>
<dbReference type="SUPFAM" id="SSF47203">
    <property type="entry name" value="Acyl-CoA dehydrogenase C-terminal domain-like"/>
    <property type="match status" value="1"/>
</dbReference>
<evidence type="ECO:0000313" key="10">
    <source>
        <dbReference type="Proteomes" id="UP000038040"/>
    </source>
</evidence>
<evidence type="ECO:0000259" key="8">
    <source>
        <dbReference type="Pfam" id="PF02771"/>
    </source>
</evidence>
<feature type="domain" description="Acyl-CoA dehydrogenase/oxidase N-terminal" evidence="8">
    <location>
        <begin position="34"/>
        <end position="148"/>
    </location>
</feature>
<comment type="similarity">
    <text evidence="2 5">Belongs to the acyl-CoA dehydrogenase family.</text>
</comment>
<name>A0A158Q6I5_DRAME</name>
<dbReference type="InterPro" id="IPR009075">
    <property type="entry name" value="AcylCo_DH/oxidase_C"/>
</dbReference>
<accession>A0A158Q6I5</accession>
<dbReference type="InterPro" id="IPR037069">
    <property type="entry name" value="AcylCoA_DH/ox_N_sf"/>
</dbReference>
<keyword evidence="4 5" id="KW-0274">FAD</keyword>
<dbReference type="InterPro" id="IPR013786">
    <property type="entry name" value="AcylCoA_DH/ox_N"/>
</dbReference>
<evidence type="ECO:0000259" key="6">
    <source>
        <dbReference type="Pfam" id="PF00441"/>
    </source>
</evidence>
<dbReference type="Gene3D" id="1.20.140.10">
    <property type="entry name" value="Butyryl-CoA Dehydrogenase, subunit A, domain 3"/>
    <property type="match status" value="1"/>
</dbReference>
<feature type="domain" description="Acyl-CoA dehydrogenase/oxidase C-terminal" evidence="6">
    <location>
        <begin position="260"/>
        <end position="342"/>
    </location>
</feature>
<dbReference type="Pfam" id="PF02771">
    <property type="entry name" value="Acyl-CoA_dh_N"/>
    <property type="match status" value="1"/>
</dbReference>
<dbReference type="InterPro" id="IPR009100">
    <property type="entry name" value="AcylCoA_DH/oxidase_NM_dom_sf"/>
</dbReference>
<keyword evidence="5" id="KW-0560">Oxidoreductase</keyword>
<evidence type="ECO:0000256" key="3">
    <source>
        <dbReference type="ARBA" id="ARBA00022630"/>
    </source>
</evidence>
<dbReference type="InterPro" id="IPR046373">
    <property type="entry name" value="Acyl-CoA_Oxase/DH_mid-dom_sf"/>
</dbReference>
<evidence type="ECO:0000256" key="4">
    <source>
        <dbReference type="ARBA" id="ARBA00022827"/>
    </source>
</evidence>
<dbReference type="AlphaFoldDB" id="A0A158Q6I5"/>
<keyword evidence="11" id="KW-1185">Reference proteome</keyword>
<dbReference type="STRING" id="318479.A0A158Q6I5"/>
<dbReference type="Proteomes" id="UP000038040">
    <property type="component" value="Unplaced"/>
</dbReference>
<reference evidence="12" key="1">
    <citation type="submission" date="2016-04" db="UniProtKB">
        <authorList>
            <consortium name="WormBaseParasite"/>
        </authorList>
    </citation>
    <scope>IDENTIFICATION</scope>
</reference>
<dbReference type="GO" id="GO:0006552">
    <property type="term" value="P:L-leucine catabolic process"/>
    <property type="evidence" value="ECO:0007669"/>
    <property type="project" value="TreeGrafter"/>
</dbReference>
<dbReference type="GO" id="GO:0005739">
    <property type="term" value="C:mitochondrion"/>
    <property type="evidence" value="ECO:0007669"/>
    <property type="project" value="TreeGrafter"/>
</dbReference>
<evidence type="ECO:0000313" key="9">
    <source>
        <dbReference type="EMBL" id="VDN53731.1"/>
    </source>
</evidence>
<evidence type="ECO:0000256" key="2">
    <source>
        <dbReference type="ARBA" id="ARBA00009347"/>
    </source>
</evidence>
<sequence length="355" mass="39336">MSLWKNLRSRLSQLQLAVRCYRKLPINDHLFGLNEDQIALRKSVFEFVQQKLAPFASEIDEKNDFNNLRKFWKELGEHGLLGITAPVEFGGSGLSYLEHVIAMEEVSRASGSIGLSYGAHSNLCVNQIVRNGSKKQKEQYLPKLISGEHIGALAMSEVNAGSDVLSMKLQAVEKSDHYVLNGSKFWITNGPDADVVIVYAKTGKKKSNYGVTAFIVEKQFNGFKSSPKFTKLGMRGSNTSELIFDECIVPRENVLGEPEKGIYVLMTGLDSERLVLSGGPLGLMQAACDFSFDYAHHRNAFGNKIASFQLIQAKMADMYTTLCACRSYIYGIARSTANANLTNKVTALFQTNFNA</sequence>
<organism evidence="10 12">
    <name type="scientific">Dracunculus medinensis</name>
    <name type="common">Guinea worm</name>
    <dbReference type="NCBI Taxonomy" id="318479"/>
    <lineage>
        <taxon>Eukaryota</taxon>
        <taxon>Metazoa</taxon>
        <taxon>Ecdysozoa</taxon>
        <taxon>Nematoda</taxon>
        <taxon>Chromadorea</taxon>
        <taxon>Rhabditida</taxon>
        <taxon>Spirurina</taxon>
        <taxon>Dracunculoidea</taxon>
        <taxon>Dracunculidae</taxon>
        <taxon>Dracunculus</taxon>
    </lineage>
</organism>
<dbReference type="GO" id="GO:0050660">
    <property type="term" value="F:flavin adenine dinucleotide binding"/>
    <property type="evidence" value="ECO:0007669"/>
    <property type="project" value="InterPro"/>
</dbReference>
<evidence type="ECO:0000259" key="7">
    <source>
        <dbReference type="Pfam" id="PF02770"/>
    </source>
</evidence>
<dbReference type="EMBL" id="UYYG01000170">
    <property type="protein sequence ID" value="VDN53731.1"/>
    <property type="molecule type" value="Genomic_DNA"/>
</dbReference>
<reference evidence="9 11" key="2">
    <citation type="submission" date="2018-11" db="EMBL/GenBank/DDBJ databases">
        <authorList>
            <consortium name="Pathogen Informatics"/>
        </authorList>
    </citation>
    <scope>NUCLEOTIDE SEQUENCE [LARGE SCALE GENOMIC DNA]</scope>
</reference>
<feature type="domain" description="Acyl-CoA oxidase/dehydrogenase middle" evidence="7">
    <location>
        <begin position="152"/>
        <end position="247"/>
    </location>
</feature>
<evidence type="ECO:0000256" key="5">
    <source>
        <dbReference type="RuleBase" id="RU362125"/>
    </source>
</evidence>
<protein>
    <submittedName>
        <fullName evidence="12">Isovaleryl-CoA dehydrogenase, mitochondrial</fullName>
    </submittedName>
</protein>
<comment type="cofactor">
    <cofactor evidence="1 5">
        <name>FAD</name>
        <dbReference type="ChEBI" id="CHEBI:57692"/>
    </cofactor>
</comment>